<evidence type="ECO:0000256" key="2">
    <source>
        <dbReference type="ARBA" id="ARBA00022692"/>
    </source>
</evidence>
<evidence type="ECO:0000313" key="12">
    <source>
        <dbReference type="Proteomes" id="UP000054844"/>
    </source>
</evidence>
<dbReference type="Pfam" id="PF25917">
    <property type="entry name" value="BSH_RND"/>
    <property type="match status" value="1"/>
</dbReference>
<feature type="compositionally biased region" description="Basic and acidic residues" evidence="6">
    <location>
        <begin position="1"/>
        <end position="31"/>
    </location>
</feature>
<keyword evidence="5" id="KW-0175">Coiled coil</keyword>
<dbReference type="GeneID" id="99635416"/>
<protein>
    <submittedName>
        <fullName evidence="11">Inner membrane protein yibH</fullName>
    </submittedName>
    <submittedName>
        <fullName evidence="10">Multidrug export protein EmrA</fullName>
    </submittedName>
</protein>
<dbReference type="EMBL" id="LLWF02000152">
    <property type="protein sequence ID" value="ONH81239.1"/>
    <property type="molecule type" value="Genomic_DNA"/>
</dbReference>
<feature type="coiled-coil region" evidence="5">
    <location>
        <begin position="157"/>
        <end position="184"/>
    </location>
</feature>
<evidence type="ECO:0000256" key="7">
    <source>
        <dbReference type="SAM" id="Phobius"/>
    </source>
</evidence>
<feature type="coiled-coil region" evidence="5">
    <location>
        <begin position="226"/>
        <end position="284"/>
    </location>
</feature>
<dbReference type="Gene3D" id="2.40.50.100">
    <property type="match status" value="1"/>
</dbReference>
<dbReference type="InterPro" id="IPR050739">
    <property type="entry name" value="MFP"/>
</dbReference>
<keyword evidence="3 7" id="KW-1133">Transmembrane helix</keyword>
<evidence type="ECO:0000256" key="1">
    <source>
        <dbReference type="ARBA" id="ARBA00004167"/>
    </source>
</evidence>
<dbReference type="PANTHER" id="PTHR30386:SF26">
    <property type="entry name" value="TRANSPORT PROTEIN COMB"/>
    <property type="match status" value="1"/>
</dbReference>
<dbReference type="AlphaFoldDB" id="A0A1S8CZU9"/>
<dbReference type="SUPFAM" id="SSF111369">
    <property type="entry name" value="HlyD-like secretion proteins"/>
    <property type="match status" value="2"/>
</dbReference>
<reference evidence="10 12" key="1">
    <citation type="submission" date="2016-12" db="EMBL/GenBank/DDBJ databases">
        <title>Draft genome sequence of Roseomonas mucosa strain AU37, isolated from a peripheral intravenous catheter.</title>
        <authorList>
            <person name="Choudhury M.A."/>
            <person name="Sidjabat H.E."/>
            <person name="Wailan A.M."/>
            <person name="Zhang L."/>
            <person name="Marsh N.M."/>
            <person name="Rickard C.M."/>
            <person name="Davies M."/>
            <person name="Mcmillan D.J."/>
        </authorList>
    </citation>
    <scope>NUCLEOTIDE SEQUENCE [LARGE SCALE GENOMIC DNA]</scope>
    <source>
        <strain evidence="10 12">SAVE376</strain>
    </source>
</reference>
<dbReference type="STRING" id="207340.APZ41_020930"/>
<dbReference type="EMBL" id="UGVN01000001">
    <property type="protein sequence ID" value="SUE37938.1"/>
    <property type="molecule type" value="Genomic_DNA"/>
</dbReference>
<evidence type="ECO:0000256" key="6">
    <source>
        <dbReference type="SAM" id="MobiDB-lite"/>
    </source>
</evidence>
<evidence type="ECO:0000256" key="4">
    <source>
        <dbReference type="ARBA" id="ARBA00023136"/>
    </source>
</evidence>
<feature type="region of interest" description="Disordered" evidence="6">
    <location>
        <begin position="189"/>
        <end position="222"/>
    </location>
</feature>
<feature type="compositionally biased region" description="Basic and acidic residues" evidence="6">
    <location>
        <begin position="39"/>
        <end position="58"/>
    </location>
</feature>
<feature type="domain" description="CusB-like beta-barrel" evidence="9">
    <location>
        <begin position="322"/>
        <end position="362"/>
    </location>
</feature>
<evidence type="ECO:0000313" key="10">
    <source>
        <dbReference type="EMBL" id="ONH81239.1"/>
    </source>
</evidence>
<dbReference type="GO" id="GO:0016020">
    <property type="term" value="C:membrane"/>
    <property type="evidence" value="ECO:0007669"/>
    <property type="project" value="UniProtKB-SubCell"/>
</dbReference>
<feature type="region of interest" description="Disordered" evidence="6">
    <location>
        <begin position="1"/>
        <end position="75"/>
    </location>
</feature>
<sequence length="418" mass="45829">MVDRQQDETHPPTHPADPQHVRAAHAEEPARGRARIRRDRADDGGGKSEGGEERKDQPQQKNGKNGNGKDNGKGKTSRLPLIIGGILLVIAILGGAWYWWTTRNLASTDDAYTEGRAITIAPQVSGYVTELRVRDNQFVHAGDVILRIDPRDYIARRDQAAANLELAETQLHSAEIDLEIARTRFPAEQKSAEAQLSSARASQTQAQSDYRRQRSVDPRATTQTNIDTATATLQSATAQVNQAQAQLQIANLAPQNIDQAEATVRQRRAQIDEARANLAQAEVTLSYTEIRAPQDGRVTRRNVEQGGFLQQGQSVMSLVTPEVWVVANFKENQLDGMRPGQRVAIEVDAYPGLELHGHIDSIQMGSGARFSTFPAENATGNFVKIVRRVPVKIIIDSGLPADMPMPLGLSVIPTVTLE</sequence>
<dbReference type="PANTHER" id="PTHR30386">
    <property type="entry name" value="MEMBRANE FUSION SUBUNIT OF EMRAB-TOLC MULTIDRUG EFFLUX PUMP"/>
    <property type="match status" value="1"/>
</dbReference>
<keyword evidence="2 7" id="KW-0812">Transmembrane</keyword>
<dbReference type="RefSeq" id="WP_019462806.1">
    <property type="nucleotide sequence ID" value="NZ_AP031462.1"/>
</dbReference>
<feature type="compositionally biased region" description="Low complexity" evidence="6">
    <location>
        <begin position="194"/>
        <end position="208"/>
    </location>
</feature>
<dbReference type="Gene3D" id="2.40.30.170">
    <property type="match status" value="1"/>
</dbReference>
<feature type="transmembrane region" description="Helical" evidence="7">
    <location>
        <begin position="79"/>
        <end position="100"/>
    </location>
</feature>
<evidence type="ECO:0000313" key="11">
    <source>
        <dbReference type="EMBL" id="SUE37938.1"/>
    </source>
</evidence>
<dbReference type="InterPro" id="IPR058625">
    <property type="entry name" value="MdtA-like_BSH"/>
</dbReference>
<accession>A0A1S8CZU9</accession>
<keyword evidence="4 7" id="KW-0472">Membrane</keyword>
<evidence type="ECO:0000256" key="5">
    <source>
        <dbReference type="SAM" id="Coils"/>
    </source>
</evidence>
<feature type="domain" description="Multidrug resistance protein MdtA-like barrel-sandwich hybrid" evidence="8">
    <location>
        <begin position="116"/>
        <end position="319"/>
    </location>
</feature>
<dbReference type="InterPro" id="IPR058792">
    <property type="entry name" value="Beta-barrel_RND_2"/>
</dbReference>
<evidence type="ECO:0000259" key="8">
    <source>
        <dbReference type="Pfam" id="PF25917"/>
    </source>
</evidence>
<proteinExistence type="predicted"/>
<comment type="subcellular location">
    <subcellularLocation>
        <location evidence="1">Membrane</location>
        <topology evidence="1">Single-pass membrane protein</topology>
    </subcellularLocation>
</comment>
<dbReference type="Gene3D" id="1.10.287.470">
    <property type="entry name" value="Helix hairpin bin"/>
    <property type="match status" value="2"/>
</dbReference>
<evidence type="ECO:0000313" key="13">
    <source>
        <dbReference type="Proteomes" id="UP000254919"/>
    </source>
</evidence>
<name>A0A1S8CZU9_9PROT</name>
<reference evidence="11 13" key="2">
    <citation type="submission" date="2018-06" db="EMBL/GenBank/DDBJ databases">
        <authorList>
            <consortium name="Pathogen Informatics"/>
            <person name="Doyle S."/>
        </authorList>
    </citation>
    <scope>NUCLEOTIDE SEQUENCE [LARGE SCALE GENOMIC DNA]</scope>
    <source>
        <strain evidence="11 13">NCTC13291</strain>
    </source>
</reference>
<evidence type="ECO:0000259" key="9">
    <source>
        <dbReference type="Pfam" id="PF25954"/>
    </source>
</evidence>
<keyword evidence="12" id="KW-1185">Reference proteome</keyword>
<dbReference type="Pfam" id="PF25954">
    <property type="entry name" value="Beta-barrel_RND_2"/>
    <property type="match status" value="1"/>
</dbReference>
<evidence type="ECO:0000256" key="3">
    <source>
        <dbReference type="ARBA" id="ARBA00022989"/>
    </source>
</evidence>
<dbReference type="Proteomes" id="UP000054844">
    <property type="component" value="Unassembled WGS sequence"/>
</dbReference>
<dbReference type="Proteomes" id="UP000254919">
    <property type="component" value="Unassembled WGS sequence"/>
</dbReference>
<gene>
    <name evidence="11" type="primary">yibH_1</name>
    <name evidence="10" type="ORF">APZ41_020930</name>
    <name evidence="11" type="ORF">NCTC13291_00395</name>
</gene>
<organism evidence="10 12">
    <name type="scientific">Roseomonas mucosa</name>
    <dbReference type="NCBI Taxonomy" id="207340"/>
    <lineage>
        <taxon>Bacteria</taxon>
        <taxon>Pseudomonadati</taxon>
        <taxon>Pseudomonadota</taxon>
        <taxon>Alphaproteobacteria</taxon>
        <taxon>Acetobacterales</taxon>
        <taxon>Roseomonadaceae</taxon>
        <taxon>Roseomonas</taxon>
    </lineage>
</organism>